<dbReference type="InterPro" id="IPR029058">
    <property type="entry name" value="AB_hydrolase_fold"/>
</dbReference>
<feature type="active site" description="Nucleophile" evidence="1">
    <location>
        <position position="58"/>
    </location>
</feature>
<dbReference type="InterPro" id="IPR008220">
    <property type="entry name" value="HAT_MetX-like"/>
</dbReference>
<evidence type="ECO:0000313" key="3">
    <source>
        <dbReference type="EMBL" id="SIT97943.1"/>
    </source>
</evidence>
<gene>
    <name evidence="3" type="ORF">SAMN05660493_02674</name>
</gene>
<evidence type="ECO:0000256" key="2">
    <source>
        <dbReference type="SAM" id="MobiDB-lite"/>
    </source>
</evidence>
<dbReference type="SUPFAM" id="SSF53474">
    <property type="entry name" value="alpha/beta-Hydrolases"/>
    <property type="match status" value="1"/>
</dbReference>
<organism evidence="3 4">
    <name type="scientific">Epilithonimonas bovis DSM 19482</name>
    <dbReference type="NCBI Taxonomy" id="1121284"/>
    <lineage>
        <taxon>Bacteria</taxon>
        <taxon>Pseudomonadati</taxon>
        <taxon>Bacteroidota</taxon>
        <taxon>Flavobacteriia</taxon>
        <taxon>Flavobacteriales</taxon>
        <taxon>Weeksellaceae</taxon>
        <taxon>Chryseobacterium group</taxon>
        <taxon>Epilithonimonas</taxon>
    </lineage>
</organism>
<feature type="active site" evidence="1">
    <location>
        <position position="240"/>
    </location>
</feature>
<dbReference type="Proteomes" id="UP000187261">
    <property type="component" value="Unassembled WGS sequence"/>
</dbReference>
<feature type="active site" evidence="1">
    <location>
        <position position="211"/>
    </location>
</feature>
<proteinExistence type="predicted"/>
<reference evidence="4" key="1">
    <citation type="submission" date="2016-10" db="EMBL/GenBank/DDBJ databases">
        <authorList>
            <person name="Varghese N."/>
            <person name="Submissions S."/>
        </authorList>
    </citation>
    <scope>NUCLEOTIDE SEQUENCE [LARGE SCALE GENOMIC DNA]</scope>
    <source>
        <strain evidence="4">DSM 19482</strain>
    </source>
</reference>
<protein>
    <submittedName>
        <fullName evidence="3">Homoserine O-acetyltransferase</fullName>
    </submittedName>
</protein>
<keyword evidence="4" id="KW-1185">Reference proteome</keyword>
<accession>A0A1U7Q0H5</accession>
<keyword evidence="3" id="KW-0808">Transferase</keyword>
<feature type="compositionally biased region" description="Polar residues" evidence="2">
    <location>
        <begin position="1"/>
        <end position="16"/>
    </location>
</feature>
<dbReference type="Gene3D" id="3.40.50.1820">
    <property type="entry name" value="alpha/beta hydrolase"/>
    <property type="match status" value="1"/>
</dbReference>
<dbReference type="RefSeq" id="WP_317044140.1">
    <property type="nucleotide sequence ID" value="NZ_FTPU01000035.1"/>
</dbReference>
<dbReference type="PANTHER" id="PTHR32268">
    <property type="entry name" value="HOMOSERINE O-ACETYLTRANSFERASE"/>
    <property type="match status" value="1"/>
</dbReference>
<name>A0A1U7Q0H5_9FLAO</name>
<sequence length="264" mass="29845">MLVNQIGNGLSTSANNAPEPISGGHFPKVRIEDDVKAQYQLLTAHFGITQLELVVGGSMGAQQTYEWIVRYPDFMRKAAPIAGYAKNSEHDFIFTQTLMDTISSDPHFKDGFYDQAEMVPALKRQGNLWNVMGYSPEMFRQKAYQALGFDTAEAFAKGFTEEYFAVMDPNVLQTCAWKWQRGDVSRNTGGDLAAALGRVKAKVFVMPIDHDMFFIEEDCRLEQELIPNSEFRPLKTIWGHLGLFGMDKGYLDQVDRHLKELLSL</sequence>
<dbReference type="NCBIfam" id="NF005757">
    <property type="entry name" value="PRK07581.1"/>
    <property type="match status" value="1"/>
</dbReference>
<dbReference type="PANTHER" id="PTHR32268:SF15">
    <property type="entry name" value="HOMOSERINE ACETYLTRANSFERASE FAMILY PROTEIN (AFU_ORTHOLOGUE AFUA_1G15350)"/>
    <property type="match status" value="1"/>
</dbReference>
<dbReference type="GO" id="GO:0016747">
    <property type="term" value="F:acyltransferase activity, transferring groups other than amino-acyl groups"/>
    <property type="evidence" value="ECO:0007669"/>
    <property type="project" value="InterPro"/>
</dbReference>
<evidence type="ECO:0000256" key="1">
    <source>
        <dbReference type="PIRSR" id="PIRSR000443-1"/>
    </source>
</evidence>
<dbReference type="AlphaFoldDB" id="A0A1U7Q0H5"/>
<dbReference type="STRING" id="1121284.SAMN05660493_02674"/>
<dbReference type="PIRSF" id="PIRSF000443">
    <property type="entry name" value="Homoser_Ac_trans"/>
    <property type="match status" value="1"/>
</dbReference>
<evidence type="ECO:0000313" key="4">
    <source>
        <dbReference type="Proteomes" id="UP000187261"/>
    </source>
</evidence>
<dbReference type="EMBL" id="FTPU01000035">
    <property type="protein sequence ID" value="SIT97943.1"/>
    <property type="molecule type" value="Genomic_DNA"/>
</dbReference>
<feature type="region of interest" description="Disordered" evidence="2">
    <location>
        <begin position="1"/>
        <end position="21"/>
    </location>
</feature>